<sequence>MTRSAIAWSCTCLFLAGPWIAPAMAQKKAPDGAKVLLLSGGQRQHHGYRDQAFYLSAALEDTGRYEVTQTEEAAVLESPALAKYDLIIGLADRRDPEFKMTKAQQQALFAYVRGGGGYVSIHGADNSPADWEPEWKPMLGAVFSHFGLPDGKVRKGEYTVRLVDSSSPVAKGLQDFPLKDELYYHLQIEPDVKPLAVVAYEGVDWPVAWTRTYGEGRVFHTVFGHRDFGPGKDDPLRDPNFGRLVLQGIDWVAAKKK</sequence>
<reference evidence="3 4" key="1">
    <citation type="submission" date="2023-03" db="EMBL/GenBank/DDBJ databases">
        <title>Paludisphaera mucosa sp. nov. a novel planctomycete from northern fen.</title>
        <authorList>
            <person name="Ivanova A."/>
        </authorList>
    </citation>
    <scope>NUCLEOTIDE SEQUENCE [LARGE SCALE GENOMIC DNA]</scope>
    <source>
        <strain evidence="3 4">Pla2</strain>
    </source>
</reference>
<evidence type="ECO:0000313" key="3">
    <source>
        <dbReference type="EMBL" id="MDG3002712.1"/>
    </source>
</evidence>
<feature type="domain" description="ThuA-like" evidence="2">
    <location>
        <begin position="34"/>
        <end position="252"/>
    </location>
</feature>
<dbReference type="Gene3D" id="3.40.50.880">
    <property type="match status" value="1"/>
</dbReference>
<dbReference type="PANTHER" id="PTHR40469">
    <property type="entry name" value="SECRETED GLYCOSYL HYDROLASE"/>
    <property type="match status" value="1"/>
</dbReference>
<comment type="caution">
    <text evidence="3">The sequence shown here is derived from an EMBL/GenBank/DDBJ whole genome shotgun (WGS) entry which is preliminary data.</text>
</comment>
<gene>
    <name evidence="3" type="ORF">PZE19_02835</name>
</gene>
<feature type="signal peptide" evidence="1">
    <location>
        <begin position="1"/>
        <end position="25"/>
    </location>
</feature>
<dbReference type="Proteomes" id="UP001216907">
    <property type="component" value="Unassembled WGS sequence"/>
</dbReference>
<proteinExistence type="predicted"/>
<evidence type="ECO:0000259" key="2">
    <source>
        <dbReference type="Pfam" id="PF06283"/>
    </source>
</evidence>
<keyword evidence="4" id="KW-1185">Reference proteome</keyword>
<keyword evidence="1" id="KW-0732">Signal</keyword>
<dbReference type="EMBL" id="JARRAG010000001">
    <property type="protein sequence ID" value="MDG3002712.1"/>
    <property type="molecule type" value="Genomic_DNA"/>
</dbReference>
<accession>A0ABT6F551</accession>
<organism evidence="3 4">
    <name type="scientific">Paludisphaera mucosa</name>
    <dbReference type="NCBI Taxonomy" id="3030827"/>
    <lineage>
        <taxon>Bacteria</taxon>
        <taxon>Pseudomonadati</taxon>
        <taxon>Planctomycetota</taxon>
        <taxon>Planctomycetia</taxon>
        <taxon>Isosphaerales</taxon>
        <taxon>Isosphaeraceae</taxon>
        <taxon>Paludisphaera</taxon>
    </lineage>
</organism>
<dbReference type="InterPro" id="IPR029010">
    <property type="entry name" value="ThuA-like"/>
</dbReference>
<dbReference type="SUPFAM" id="SSF52317">
    <property type="entry name" value="Class I glutamine amidotransferase-like"/>
    <property type="match status" value="1"/>
</dbReference>
<dbReference type="PANTHER" id="PTHR40469:SF2">
    <property type="entry name" value="GALACTOSE-BINDING DOMAIN-LIKE SUPERFAMILY PROTEIN"/>
    <property type="match status" value="1"/>
</dbReference>
<evidence type="ECO:0000256" key="1">
    <source>
        <dbReference type="SAM" id="SignalP"/>
    </source>
</evidence>
<name>A0ABT6F551_9BACT</name>
<dbReference type="InterPro" id="IPR029062">
    <property type="entry name" value="Class_I_gatase-like"/>
</dbReference>
<feature type="chain" id="PRO_5046312412" evidence="1">
    <location>
        <begin position="26"/>
        <end position="257"/>
    </location>
</feature>
<evidence type="ECO:0000313" key="4">
    <source>
        <dbReference type="Proteomes" id="UP001216907"/>
    </source>
</evidence>
<protein>
    <submittedName>
        <fullName evidence="3">ThuA domain-containing protein</fullName>
    </submittedName>
</protein>
<dbReference type="RefSeq" id="WP_277859076.1">
    <property type="nucleotide sequence ID" value="NZ_JARRAG010000001.1"/>
</dbReference>
<dbReference type="Pfam" id="PF06283">
    <property type="entry name" value="ThuA"/>
    <property type="match status" value="1"/>
</dbReference>